<evidence type="ECO:0000313" key="3">
    <source>
        <dbReference type="Proteomes" id="UP000244005"/>
    </source>
</evidence>
<dbReference type="Proteomes" id="UP000244005">
    <property type="component" value="Unassembled WGS sequence"/>
</dbReference>
<sequence>MDDTVEDFEALYGQARGEIVSRNGAVTHLPFLFSLTPTDLLHLCLCITDFHDQTWRAEFSVDQLQDLRDEVGIGGSWSEFLVYLRAALVSDNVKLVFSGPASAVDGHGATSASVVAQKVKGTPRLSLPVTKLDGSHVQDAMGSIALGLFRFYNAQSSIINAERTRASILSASLATEKAKVEKLHEQIDASGVSYTGRKRSHRDRSVQLFSTPSGSQQSSAPFTQFETQDASRRTLTPPTNTLEQTKDVAAVKPTGTKSKPHAAPASRRAKRRGTAITEHPD</sequence>
<evidence type="ECO:0000313" key="2">
    <source>
        <dbReference type="EMBL" id="PTQ32795.1"/>
    </source>
</evidence>
<name>A0A2R6WG15_MARPO</name>
<evidence type="ECO:0000256" key="1">
    <source>
        <dbReference type="SAM" id="MobiDB-lite"/>
    </source>
</evidence>
<dbReference type="OMA" id="AFKSKQH"/>
<reference evidence="3" key="1">
    <citation type="journal article" date="2017" name="Cell">
        <title>Insights into land plant evolution garnered from the Marchantia polymorpha genome.</title>
        <authorList>
            <person name="Bowman J.L."/>
            <person name="Kohchi T."/>
            <person name="Yamato K.T."/>
            <person name="Jenkins J."/>
            <person name="Shu S."/>
            <person name="Ishizaki K."/>
            <person name="Yamaoka S."/>
            <person name="Nishihama R."/>
            <person name="Nakamura Y."/>
            <person name="Berger F."/>
            <person name="Adam C."/>
            <person name="Aki S.S."/>
            <person name="Althoff F."/>
            <person name="Araki T."/>
            <person name="Arteaga-Vazquez M.A."/>
            <person name="Balasubrmanian S."/>
            <person name="Barry K."/>
            <person name="Bauer D."/>
            <person name="Boehm C.R."/>
            <person name="Briginshaw L."/>
            <person name="Caballero-Perez J."/>
            <person name="Catarino B."/>
            <person name="Chen F."/>
            <person name="Chiyoda S."/>
            <person name="Chovatia M."/>
            <person name="Davies K.M."/>
            <person name="Delmans M."/>
            <person name="Demura T."/>
            <person name="Dierschke T."/>
            <person name="Dolan L."/>
            <person name="Dorantes-Acosta A.E."/>
            <person name="Eklund D.M."/>
            <person name="Florent S.N."/>
            <person name="Flores-Sandoval E."/>
            <person name="Fujiyama A."/>
            <person name="Fukuzawa H."/>
            <person name="Galik B."/>
            <person name="Grimanelli D."/>
            <person name="Grimwood J."/>
            <person name="Grossniklaus U."/>
            <person name="Hamada T."/>
            <person name="Haseloff J."/>
            <person name="Hetherington A.J."/>
            <person name="Higo A."/>
            <person name="Hirakawa Y."/>
            <person name="Hundley H.N."/>
            <person name="Ikeda Y."/>
            <person name="Inoue K."/>
            <person name="Inoue S.I."/>
            <person name="Ishida S."/>
            <person name="Jia Q."/>
            <person name="Kakita M."/>
            <person name="Kanazawa T."/>
            <person name="Kawai Y."/>
            <person name="Kawashima T."/>
            <person name="Kennedy M."/>
            <person name="Kinose K."/>
            <person name="Kinoshita T."/>
            <person name="Kohara Y."/>
            <person name="Koide E."/>
            <person name="Komatsu K."/>
            <person name="Kopischke S."/>
            <person name="Kubo M."/>
            <person name="Kyozuka J."/>
            <person name="Lagercrantz U."/>
            <person name="Lin S.S."/>
            <person name="Lindquist E."/>
            <person name="Lipzen A.M."/>
            <person name="Lu C.W."/>
            <person name="De Luna E."/>
            <person name="Martienssen R.A."/>
            <person name="Minamino N."/>
            <person name="Mizutani M."/>
            <person name="Mizutani M."/>
            <person name="Mochizuki N."/>
            <person name="Monte I."/>
            <person name="Mosher R."/>
            <person name="Nagasaki H."/>
            <person name="Nakagami H."/>
            <person name="Naramoto S."/>
            <person name="Nishitani K."/>
            <person name="Ohtani M."/>
            <person name="Okamoto T."/>
            <person name="Okumura M."/>
            <person name="Phillips J."/>
            <person name="Pollak B."/>
            <person name="Reinders A."/>
            <person name="Rovekamp M."/>
            <person name="Sano R."/>
            <person name="Sawa S."/>
            <person name="Schmid M.W."/>
            <person name="Shirakawa M."/>
            <person name="Solano R."/>
            <person name="Spunde A."/>
            <person name="Suetsugu N."/>
            <person name="Sugano S."/>
            <person name="Sugiyama A."/>
            <person name="Sun R."/>
            <person name="Suzuki Y."/>
            <person name="Takenaka M."/>
            <person name="Takezawa D."/>
            <person name="Tomogane H."/>
            <person name="Tsuzuki M."/>
            <person name="Ueda T."/>
            <person name="Umeda M."/>
            <person name="Ward J.M."/>
            <person name="Watanabe Y."/>
            <person name="Yazaki K."/>
            <person name="Yokoyama R."/>
            <person name="Yoshitake Y."/>
            <person name="Yotsui I."/>
            <person name="Zachgo S."/>
            <person name="Schmutz J."/>
        </authorList>
    </citation>
    <scope>NUCLEOTIDE SEQUENCE [LARGE SCALE GENOMIC DNA]</scope>
    <source>
        <strain evidence="3">Tak-1</strain>
    </source>
</reference>
<protein>
    <submittedName>
        <fullName evidence="2">Uncharacterized protein</fullName>
    </submittedName>
</protein>
<organism evidence="2 3">
    <name type="scientific">Marchantia polymorpha</name>
    <name type="common">Common liverwort</name>
    <name type="synonym">Marchantia aquatica</name>
    <dbReference type="NCBI Taxonomy" id="3197"/>
    <lineage>
        <taxon>Eukaryota</taxon>
        <taxon>Viridiplantae</taxon>
        <taxon>Streptophyta</taxon>
        <taxon>Embryophyta</taxon>
        <taxon>Marchantiophyta</taxon>
        <taxon>Marchantiopsida</taxon>
        <taxon>Marchantiidae</taxon>
        <taxon>Marchantiales</taxon>
        <taxon>Marchantiaceae</taxon>
        <taxon>Marchantia</taxon>
    </lineage>
</organism>
<feature type="compositionally biased region" description="Polar residues" evidence="1">
    <location>
        <begin position="209"/>
        <end position="243"/>
    </location>
</feature>
<dbReference type="PANTHER" id="PTHR35770:SF1">
    <property type="entry name" value="U2 SMALL NUCLEAR RIBONUCLEOPROTEIN AUXILIARY FACTOR-LIKE PROTEIN"/>
    <property type="match status" value="1"/>
</dbReference>
<keyword evidence="3" id="KW-1185">Reference proteome</keyword>
<gene>
    <name evidence="2" type="ORF">MARPO_0095s0053</name>
</gene>
<dbReference type="PANTHER" id="PTHR35770">
    <property type="entry name" value="U2 SMALL NUCLEAR RIBONUCLEOPROTEIN AUXILIARY FACTOR-LIKE PROTEIN"/>
    <property type="match status" value="1"/>
</dbReference>
<dbReference type="OrthoDB" id="775087at2759"/>
<dbReference type="Gramene" id="Mp5g09060.1">
    <property type="protein sequence ID" value="Mp5g09060.1.cds"/>
    <property type="gene ID" value="Mp5g09060"/>
</dbReference>
<accession>A0A2R6WG15</accession>
<dbReference type="EMBL" id="KZ772767">
    <property type="protein sequence ID" value="PTQ32795.1"/>
    <property type="molecule type" value="Genomic_DNA"/>
</dbReference>
<proteinExistence type="predicted"/>
<dbReference type="AlphaFoldDB" id="A0A2R6WG15"/>
<feature type="region of interest" description="Disordered" evidence="1">
    <location>
        <begin position="209"/>
        <end position="281"/>
    </location>
</feature>